<reference evidence="1 2" key="1">
    <citation type="submission" date="2021-10" db="EMBL/GenBank/DDBJ databases">
        <authorList>
            <person name="Chen M."/>
        </authorList>
    </citation>
    <scope>NUCLEOTIDE SEQUENCE [LARGE SCALE GENOMIC DNA]</scope>
    <source>
        <strain evidence="1 2">H3-26</strain>
    </source>
</reference>
<dbReference type="InterPro" id="IPR019650">
    <property type="entry name" value="DUF2513"/>
</dbReference>
<accession>A0ABS8BM33</accession>
<sequence>MKRNWETIRELLTKVEECTLPADMVRLGSFPPDRAAEISYHMTLLIEAGLVNGQVSKTIGPEVKDFFAQRLTWEGHEFLDAIRSETVWQKTKKTFVDQGVSMTFDLVKAVAKDAAVSLMKAALAG</sequence>
<comment type="caution">
    <text evidence="1">The sequence shown here is derived from an EMBL/GenBank/DDBJ whole genome shotgun (WGS) entry which is preliminary data.</text>
</comment>
<name>A0ABS8BM33_9NEIS</name>
<dbReference type="Proteomes" id="UP001198034">
    <property type="component" value="Unassembled WGS sequence"/>
</dbReference>
<keyword evidence="2" id="KW-1185">Reference proteome</keyword>
<dbReference type="Pfam" id="PF10711">
    <property type="entry name" value="DUF2513"/>
    <property type="match status" value="1"/>
</dbReference>
<dbReference type="EMBL" id="JAJAWG010000006">
    <property type="protein sequence ID" value="MCB5196764.1"/>
    <property type="molecule type" value="Genomic_DNA"/>
</dbReference>
<gene>
    <name evidence="1" type="ORF">LG219_10845</name>
</gene>
<proteinExistence type="predicted"/>
<evidence type="ECO:0000313" key="2">
    <source>
        <dbReference type="Proteomes" id="UP001198034"/>
    </source>
</evidence>
<protein>
    <submittedName>
        <fullName evidence="1">DUF2513 domain-containing protein</fullName>
    </submittedName>
</protein>
<organism evidence="1 2">
    <name type="scientific">Deefgea salmonis</name>
    <dbReference type="NCBI Taxonomy" id="2875502"/>
    <lineage>
        <taxon>Bacteria</taxon>
        <taxon>Pseudomonadati</taxon>
        <taxon>Pseudomonadota</taxon>
        <taxon>Betaproteobacteria</taxon>
        <taxon>Neisseriales</taxon>
        <taxon>Chitinibacteraceae</taxon>
        <taxon>Deefgea</taxon>
    </lineage>
</organism>
<dbReference type="RefSeq" id="WP_226764509.1">
    <property type="nucleotide sequence ID" value="NZ_JAJAWG010000006.1"/>
</dbReference>
<evidence type="ECO:0000313" key="1">
    <source>
        <dbReference type="EMBL" id="MCB5196764.1"/>
    </source>
</evidence>